<evidence type="ECO:0000313" key="8">
    <source>
        <dbReference type="Proteomes" id="UP001166251"/>
    </source>
</evidence>
<feature type="transmembrane region" description="Helical" evidence="6">
    <location>
        <begin position="79"/>
        <end position="98"/>
    </location>
</feature>
<feature type="transmembrane region" description="Helical" evidence="6">
    <location>
        <begin position="246"/>
        <end position="263"/>
    </location>
</feature>
<comment type="caution">
    <text evidence="7">The sequence shown here is derived from an EMBL/GenBank/DDBJ whole genome shotgun (WGS) entry which is preliminary data.</text>
</comment>
<proteinExistence type="inferred from homology"/>
<evidence type="ECO:0000256" key="5">
    <source>
        <dbReference type="ARBA" id="ARBA00023136"/>
    </source>
</evidence>
<dbReference type="Pfam" id="PF01925">
    <property type="entry name" value="TauE"/>
    <property type="match status" value="1"/>
</dbReference>
<feature type="transmembrane region" description="Helical" evidence="6">
    <location>
        <begin position="209"/>
        <end position="234"/>
    </location>
</feature>
<keyword evidence="6" id="KW-1003">Cell membrane</keyword>
<keyword evidence="8" id="KW-1185">Reference proteome</keyword>
<evidence type="ECO:0000256" key="2">
    <source>
        <dbReference type="ARBA" id="ARBA00009142"/>
    </source>
</evidence>
<organism evidence="7 8">
    <name type="scientific">Neiella holothuriorum</name>
    <dbReference type="NCBI Taxonomy" id="2870530"/>
    <lineage>
        <taxon>Bacteria</taxon>
        <taxon>Pseudomonadati</taxon>
        <taxon>Pseudomonadota</taxon>
        <taxon>Gammaproteobacteria</taxon>
        <taxon>Alteromonadales</taxon>
        <taxon>Echinimonadaceae</taxon>
        <taxon>Neiella</taxon>
    </lineage>
</organism>
<feature type="transmembrane region" description="Helical" evidence="6">
    <location>
        <begin position="6"/>
        <end position="33"/>
    </location>
</feature>
<accession>A0ABS7EK94</accession>
<keyword evidence="3 6" id="KW-0812">Transmembrane</keyword>
<comment type="subcellular location">
    <subcellularLocation>
        <location evidence="6">Cell membrane</location>
        <topology evidence="6">Multi-pass membrane protein</topology>
    </subcellularLocation>
    <subcellularLocation>
        <location evidence="1">Membrane</location>
        <topology evidence="1">Multi-pass membrane protein</topology>
    </subcellularLocation>
</comment>
<dbReference type="EMBL" id="JAHZSS010000021">
    <property type="protein sequence ID" value="MBW8192293.1"/>
    <property type="molecule type" value="Genomic_DNA"/>
</dbReference>
<evidence type="ECO:0000256" key="3">
    <source>
        <dbReference type="ARBA" id="ARBA00022692"/>
    </source>
</evidence>
<feature type="transmembrane region" description="Helical" evidence="6">
    <location>
        <begin position="174"/>
        <end position="197"/>
    </location>
</feature>
<feature type="transmembrane region" description="Helical" evidence="6">
    <location>
        <begin position="45"/>
        <end position="67"/>
    </location>
</feature>
<keyword evidence="4 6" id="KW-1133">Transmembrane helix</keyword>
<protein>
    <recommendedName>
        <fullName evidence="6">Probable membrane transporter protein</fullName>
    </recommendedName>
</protein>
<evidence type="ECO:0000313" key="7">
    <source>
        <dbReference type="EMBL" id="MBW8192293.1"/>
    </source>
</evidence>
<feature type="transmembrane region" description="Helical" evidence="6">
    <location>
        <begin position="143"/>
        <end position="162"/>
    </location>
</feature>
<keyword evidence="5 6" id="KW-0472">Membrane</keyword>
<feature type="transmembrane region" description="Helical" evidence="6">
    <location>
        <begin position="105"/>
        <end position="123"/>
    </location>
</feature>
<evidence type="ECO:0000256" key="4">
    <source>
        <dbReference type="ARBA" id="ARBA00022989"/>
    </source>
</evidence>
<evidence type="ECO:0000256" key="1">
    <source>
        <dbReference type="ARBA" id="ARBA00004141"/>
    </source>
</evidence>
<dbReference type="PANTHER" id="PTHR43483:SF3">
    <property type="entry name" value="MEMBRANE TRANSPORTER PROTEIN HI_0806-RELATED"/>
    <property type="match status" value="1"/>
</dbReference>
<reference evidence="7" key="1">
    <citation type="submission" date="2021-07" db="EMBL/GenBank/DDBJ databases">
        <title>Neiella marina sp. nov., isolated from the intestinal content of sea cucumber Apostichopus japonicus.</title>
        <authorList>
            <person name="Bai X."/>
        </authorList>
    </citation>
    <scope>NUCLEOTIDE SEQUENCE</scope>
    <source>
        <strain evidence="7">126</strain>
    </source>
</reference>
<name>A0ABS7EK94_9GAMM</name>
<evidence type="ECO:0000256" key="6">
    <source>
        <dbReference type="RuleBase" id="RU363041"/>
    </source>
</evidence>
<comment type="similarity">
    <text evidence="2 6">Belongs to the 4-toluene sulfonate uptake permease (TSUP) (TC 2.A.102) family.</text>
</comment>
<sequence>MEIALYLGLGCFAGFLAGLFGIGGGLIIVPVLVWTFTHQGIDIGVAMHMALATSLATIVITTLNSAYAHHQQGHVHWPTVRALVLFLMLGSVIGVSVAHHLPGQLLSNIFMGFLLLMSVYMWFSKEPKQERLRKANWRWKLASSVMGFLSAILGIGGALFMVPFLKSKRMAIRYTIGTAAFCAAPLAFTGAVSYMLAGSDVTSLPAATIGYVHIWAFMGIVLTSSVFSQIGAKLVSRLPPKAMKRAFSVFLWVLAGNLIWKLYG</sequence>
<dbReference type="PANTHER" id="PTHR43483">
    <property type="entry name" value="MEMBRANE TRANSPORTER PROTEIN HI_0806-RELATED"/>
    <property type="match status" value="1"/>
</dbReference>
<dbReference type="Proteomes" id="UP001166251">
    <property type="component" value="Unassembled WGS sequence"/>
</dbReference>
<gene>
    <name evidence="7" type="ORF">K0504_14745</name>
</gene>
<dbReference type="RefSeq" id="WP_220104920.1">
    <property type="nucleotide sequence ID" value="NZ_JAHZSS010000021.1"/>
</dbReference>
<dbReference type="InterPro" id="IPR002781">
    <property type="entry name" value="TM_pro_TauE-like"/>
</dbReference>